<reference evidence="9 10" key="1">
    <citation type="submission" date="2019-12" db="EMBL/GenBank/DDBJ databases">
        <authorList>
            <person name="Scholz U."/>
            <person name="Mascher M."/>
            <person name="Fiebig A."/>
        </authorList>
    </citation>
    <scope>NUCLEOTIDE SEQUENCE</scope>
</reference>
<dbReference type="Pfam" id="PF14608">
    <property type="entry name" value="zf-CCCH_2"/>
    <property type="match status" value="1"/>
</dbReference>
<feature type="region of interest" description="Disordered" evidence="7">
    <location>
        <begin position="141"/>
        <end position="605"/>
    </location>
</feature>
<evidence type="ECO:0000256" key="2">
    <source>
        <dbReference type="ARBA" id="ARBA00022737"/>
    </source>
</evidence>
<feature type="compositionally biased region" description="Basic and acidic residues" evidence="7">
    <location>
        <begin position="169"/>
        <end position="190"/>
    </location>
</feature>
<feature type="compositionally biased region" description="Basic and acidic residues" evidence="7">
    <location>
        <begin position="343"/>
        <end position="360"/>
    </location>
</feature>
<dbReference type="PANTHER" id="PTHR15725:SF14">
    <property type="entry name" value="ZINC FINGER CCCH DOMAIN-CONTAINING PROTEIN 11A"/>
    <property type="match status" value="1"/>
</dbReference>
<evidence type="ECO:0000313" key="10">
    <source>
        <dbReference type="Proteomes" id="UP001189122"/>
    </source>
</evidence>
<keyword evidence="1 6" id="KW-0479">Metal-binding</keyword>
<dbReference type="GO" id="GO:0003677">
    <property type="term" value="F:DNA binding"/>
    <property type="evidence" value="ECO:0007669"/>
    <property type="project" value="UniProtKB-KW"/>
</dbReference>
<protein>
    <recommendedName>
        <fullName evidence="8">C3H1-type domain-containing protein</fullName>
    </recommendedName>
</protein>
<feature type="zinc finger region" description="C3H1-type" evidence="6">
    <location>
        <begin position="107"/>
        <end position="134"/>
    </location>
</feature>
<dbReference type="FunFam" id="4.10.1000.10:FF:000021">
    <property type="entry name" value="Zinc finger CCCH domain-containing protein 17"/>
    <property type="match status" value="1"/>
</dbReference>
<evidence type="ECO:0000256" key="6">
    <source>
        <dbReference type="PROSITE-ProRule" id="PRU00723"/>
    </source>
</evidence>
<dbReference type="EMBL" id="CACRZD030000002">
    <property type="protein sequence ID" value="CAA6655792.1"/>
    <property type="molecule type" value="Genomic_DNA"/>
</dbReference>
<feature type="zinc finger region" description="C3H1-type" evidence="6">
    <location>
        <begin position="44"/>
        <end position="70"/>
    </location>
</feature>
<dbReference type="Proteomes" id="UP001189122">
    <property type="component" value="Unassembled WGS sequence"/>
</dbReference>
<feature type="zinc finger region" description="C3H1-type" evidence="6">
    <location>
        <begin position="14"/>
        <end position="42"/>
    </location>
</feature>
<feature type="compositionally biased region" description="Basic and acidic residues" evidence="7">
    <location>
        <begin position="228"/>
        <end position="237"/>
    </location>
</feature>
<dbReference type="Pfam" id="PF15663">
    <property type="entry name" value="zf-CCCH_3"/>
    <property type="match status" value="1"/>
</dbReference>
<dbReference type="GO" id="GO:0008270">
    <property type="term" value="F:zinc ion binding"/>
    <property type="evidence" value="ECO:0007669"/>
    <property type="project" value="UniProtKB-KW"/>
</dbReference>
<proteinExistence type="predicted"/>
<keyword evidence="4 6" id="KW-0862">Zinc</keyword>
<keyword evidence="5" id="KW-0238">DNA-binding</keyword>
<dbReference type="SMART" id="SM00356">
    <property type="entry name" value="ZnF_C3H1"/>
    <property type="match status" value="3"/>
</dbReference>
<name>A0A7I8IFZ0_SPIIN</name>
<evidence type="ECO:0000256" key="4">
    <source>
        <dbReference type="ARBA" id="ARBA00022833"/>
    </source>
</evidence>
<feature type="compositionally biased region" description="Low complexity" evidence="7">
    <location>
        <begin position="326"/>
        <end position="342"/>
    </location>
</feature>
<dbReference type="InterPro" id="IPR000571">
    <property type="entry name" value="Znf_CCCH"/>
</dbReference>
<evidence type="ECO:0000313" key="9">
    <source>
        <dbReference type="EMBL" id="CAA2616099.1"/>
    </source>
</evidence>
<feature type="compositionally biased region" description="Basic and acidic residues" evidence="7">
    <location>
        <begin position="371"/>
        <end position="400"/>
    </location>
</feature>
<feature type="compositionally biased region" description="Basic and acidic residues" evidence="7">
    <location>
        <begin position="481"/>
        <end position="494"/>
    </location>
</feature>
<accession>A0A7I8IFZ0</accession>
<feature type="compositionally biased region" description="Acidic residues" evidence="7">
    <location>
        <begin position="579"/>
        <end position="594"/>
    </location>
</feature>
<keyword evidence="10" id="KW-1185">Reference proteome</keyword>
<organism evidence="9">
    <name type="scientific">Spirodela intermedia</name>
    <name type="common">Intermediate duckweed</name>
    <dbReference type="NCBI Taxonomy" id="51605"/>
    <lineage>
        <taxon>Eukaryota</taxon>
        <taxon>Viridiplantae</taxon>
        <taxon>Streptophyta</taxon>
        <taxon>Embryophyta</taxon>
        <taxon>Tracheophyta</taxon>
        <taxon>Spermatophyta</taxon>
        <taxon>Magnoliopsida</taxon>
        <taxon>Liliopsida</taxon>
        <taxon>Araceae</taxon>
        <taxon>Lemnoideae</taxon>
        <taxon>Spirodela</taxon>
    </lineage>
</organism>
<feature type="domain" description="C3H1-type" evidence="8">
    <location>
        <begin position="14"/>
        <end position="42"/>
    </location>
</feature>
<gene>
    <name evidence="9" type="ORF">SI7747_02002332</name>
</gene>
<evidence type="ECO:0000256" key="1">
    <source>
        <dbReference type="ARBA" id="ARBA00022723"/>
    </source>
</evidence>
<dbReference type="AlphaFoldDB" id="A0A7I8IFZ0"/>
<dbReference type="InterPro" id="IPR041686">
    <property type="entry name" value="Znf-CCCH_3"/>
</dbReference>
<evidence type="ECO:0000256" key="5">
    <source>
        <dbReference type="ARBA" id="ARBA00023125"/>
    </source>
</evidence>
<feature type="domain" description="C3H1-type" evidence="8">
    <location>
        <begin position="44"/>
        <end position="70"/>
    </location>
</feature>
<keyword evidence="3 6" id="KW-0863">Zinc-finger</keyword>
<dbReference type="GO" id="GO:0003729">
    <property type="term" value="F:mRNA binding"/>
    <property type="evidence" value="ECO:0007669"/>
    <property type="project" value="TreeGrafter"/>
</dbReference>
<sequence length="605" mass="66340">MEDPSRTAGEEAVKKNTDCIYFLASPLTCKKGNECEFRHREGARVNPRDCWYWLNGNCLNPKCLFRHPPLEGLVGTPMSTLSGSTPSQMPVPDQVPAVHSVAANTSSKQRTPCYYFQKGSCLKGDRCLFFHGLQPIDNPNLPQPTGKVVSSPAVEAPNPLKPMQSKPRASAEKAVEGPRAQGKADIKAEASSRSGLLQRFPHGNGAWRPSNAPTRAHQPKPLNGSVQKSREADEPLRESSPGFDVLVDGGGASGHEGKEAIGGEDLDYLPSTGLKREGGSGEIDGSDLRHRLLKKRKGYGLRSSISTDRHGDARREDDEERHRSRSSISSRLRGRISLPGRSSSEKPRNMDSERDEDRGRSWGRSSSPGQRLDRMTQRNQEEDSAKKRALEGQPRRRDGADSLNFSAPRSLTDLRGAKFSDGSIRFDGSAVAQERKSARLNRALALNESEGSPSFEGPKPLSEILKRKREAARGSDAASSHGDEVNFKVREDPPGRPMVTKAAEAPGPTLEEARENPIITDGEELPQEDRSSPKMEATDREDGMKEDGEIDPEMEDYGQRTGNSKEFGYDAAGAADYRSEDDDDDDEADDEDGDDFARKIGIMFT</sequence>
<dbReference type="SUPFAM" id="SSF90229">
    <property type="entry name" value="CCCH zinc finger"/>
    <property type="match status" value="1"/>
</dbReference>
<evidence type="ECO:0000259" key="8">
    <source>
        <dbReference type="PROSITE" id="PS50103"/>
    </source>
</evidence>
<dbReference type="EMBL" id="LR743589">
    <property type="protein sequence ID" value="CAA2616099.1"/>
    <property type="molecule type" value="Genomic_DNA"/>
</dbReference>
<dbReference type="Gene3D" id="4.10.1000.10">
    <property type="entry name" value="Zinc finger, CCCH-type"/>
    <property type="match status" value="2"/>
</dbReference>
<evidence type="ECO:0000256" key="3">
    <source>
        <dbReference type="ARBA" id="ARBA00022771"/>
    </source>
</evidence>
<keyword evidence="2" id="KW-0677">Repeat</keyword>
<feature type="compositionally biased region" description="Basic and acidic residues" evidence="7">
    <location>
        <begin position="527"/>
        <end position="547"/>
    </location>
</feature>
<feature type="domain" description="C3H1-type" evidence="8">
    <location>
        <begin position="107"/>
        <end position="134"/>
    </location>
</feature>
<evidence type="ECO:0000256" key="7">
    <source>
        <dbReference type="SAM" id="MobiDB-lite"/>
    </source>
</evidence>
<dbReference type="PANTHER" id="PTHR15725">
    <property type="entry name" value="ZN-FINGER, C-X8-C-X5-C-X3-H TYPE-CONTAINING"/>
    <property type="match status" value="1"/>
</dbReference>
<feature type="compositionally biased region" description="Basic and acidic residues" evidence="7">
    <location>
        <begin position="307"/>
        <end position="322"/>
    </location>
</feature>
<dbReference type="PROSITE" id="PS50103">
    <property type="entry name" value="ZF_C3H1"/>
    <property type="match status" value="3"/>
</dbReference>
<dbReference type="InterPro" id="IPR036855">
    <property type="entry name" value="Znf_CCCH_sf"/>
</dbReference>